<reference evidence="5 6" key="1">
    <citation type="journal article" date="2023" name="Sci. Data">
        <title>Genome assembly of the Korean intertidal mud-creeper Batillaria attramentaria.</title>
        <authorList>
            <person name="Patra A.K."/>
            <person name="Ho P.T."/>
            <person name="Jun S."/>
            <person name="Lee S.J."/>
            <person name="Kim Y."/>
            <person name="Won Y.J."/>
        </authorList>
    </citation>
    <scope>NUCLEOTIDE SEQUENCE [LARGE SCALE GENOMIC DNA]</scope>
    <source>
        <strain evidence="5">Wonlab-2016</strain>
    </source>
</reference>
<keyword evidence="2" id="KW-0479">Metal-binding</keyword>
<gene>
    <name evidence="5" type="ORF">BaRGS_00020170</name>
</gene>
<dbReference type="Proteomes" id="UP001519460">
    <property type="component" value="Unassembled WGS sequence"/>
</dbReference>
<dbReference type="PANTHER" id="PTHR23080:SF133">
    <property type="entry name" value="SI:CH211-262I1.5-RELATED"/>
    <property type="match status" value="1"/>
</dbReference>
<feature type="domain" description="DDE Tnp4" evidence="4">
    <location>
        <begin position="16"/>
        <end position="105"/>
    </location>
</feature>
<evidence type="ECO:0000256" key="2">
    <source>
        <dbReference type="ARBA" id="ARBA00022723"/>
    </source>
</evidence>
<accession>A0ABD0KNE7</accession>
<evidence type="ECO:0000313" key="6">
    <source>
        <dbReference type="Proteomes" id="UP001519460"/>
    </source>
</evidence>
<organism evidence="5 6">
    <name type="scientific">Batillaria attramentaria</name>
    <dbReference type="NCBI Taxonomy" id="370345"/>
    <lineage>
        <taxon>Eukaryota</taxon>
        <taxon>Metazoa</taxon>
        <taxon>Spiralia</taxon>
        <taxon>Lophotrochozoa</taxon>
        <taxon>Mollusca</taxon>
        <taxon>Gastropoda</taxon>
        <taxon>Caenogastropoda</taxon>
        <taxon>Sorbeoconcha</taxon>
        <taxon>Cerithioidea</taxon>
        <taxon>Batillariidae</taxon>
        <taxon>Batillaria</taxon>
    </lineage>
</organism>
<sequence>MPSDFQDMFPRTRVVIDCTELFTETPKSLVEQSMMYSHYKTHMTWKTLIGVTPNSVVSFVSDLWGGSISDKQIVRKSEILRLCEKGDAIMADKGVLISDLTTPSQIELRNSSRSVGRPFIKTQPEVMEAMKESLSSGKKPKTVYNKHITDEDLAAKPRSLIPSRQETR</sequence>
<evidence type="ECO:0000256" key="1">
    <source>
        <dbReference type="ARBA" id="ARBA00001968"/>
    </source>
</evidence>
<name>A0ABD0KNE7_9CAEN</name>
<dbReference type="GO" id="GO:0046872">
    <property type="term" value="F:metal ion binding"/>
    <property type="evidence" value="ECO:0007669"/>
    <property type="project" value="UniProtKB-KW"/>
</dbReference>
<feature type="region of interest" description="Disordered" evidence="3">
    <location>
        <begin position="132"/>
        <end position="168"/>
    </location>
</feature>
<dbReference type="AlphaFoldDB" id="A0ABD0KNE7"/>
<evidence type="ECO:0000259" key="4">
    <source>
        <dbReference type="Pfam" id="PF13359"/>
    </source>
</evidence>
<dbReference type="EMBL" id="JACVVK020000149">
    <property type="protein sequence ID" value="KAK7488553.1"/>
    <property type="molecule type" value="Genomic_DNA"/>
</dbReference>
<comment type="caution">
    <text evidence="5">The sequence shown here is derived from an EMBL/GenBank/DDBJ whole genome shotgun (WGS) entry which is preliminary data.</text>
</comment>
<dbReference type="PANTHER" id="PTHR23080">
    <property type="entry name" value="THAP DOMAIN PROTEIN"/>
    <property type="match status" value="1"/>
</dbReference>
<dbReference type="Pfam" id="PF13359">
    <property type="entry name" value="DDE_Tnp_4"/>
    <property type="match status" value="1"/>
</dbReference>
<keyword evidence="6" id="KW-1185">Reference proteome</keyword>
<evidence type="ECO:0000256" key="3">
    <source>
        <dbReference type="SAM" id="MobiDB-lite"/>
    </source>
</evidence>
<evidence type="ECO:0000313" key="5">
    <source>
        <dbReference type="EMBL" id="KAK7488553.1"/>
    </source>
</evidence>
<protein>
    <recommendedName>
        <fullName evidence="4">DDE Tnp4 domain-containing protein</fullName>
    </recommendedName>
</protein>
<dbReference type="InterPro" id="IPR027806">
    <property type="entry name" value="HARBI1_dom"/>
</dbReference>
<proteinExistence type="predicted"/>
<comment type="cofactor">
    <cofactor evidence="1">
        <name>a divalent metal cation</name>
        <dbReference type="ChEBI" id="CHEBI:60240"/>
    </cofactor>
</comment>